<protein>
    <submittedName>
        <fullName evidence="4">Epididymal secretory protein E3-beta-like</fullName>
    </submittedName>
</protein>
<keyword evidence="1" id="KW-0732">Signal</keyword>
<feature type="domain" description="Ribonuclease A-domain" evidence="2">
    <location>
        <begin position="26"/>
        <end position="132"/>
    </location>
</feature>
<dbReference type="InterPro" id="IPR036816">
    <property type="entry name" value="RNaseA-like_dom_sf"/>
</dbReference>
<dbReference type="InterPro" id="IPR042402">
    <property type="entry name" value="EDDM3A/EDDM3B"/>
</dbReference>
<feature type="signal peptide" evidence="1">
    <location>
        <begin position="1"/>
        <end position="25"/>
    </location>
</feature>
<accession>A0ABM0S1H5</accession>
<dbReference type="InterPro" id="IPR023412">
    <property type="entry name" value="RNaseA_domain"/>
</dbReference>
<name>A0ABM0S1H5_GALVR</name>
<evidence type="ECO:0000313" key="3">
    <source>
        <dbReference type="Proteomes" id="UP000694923"/>
    </source>
</evidence>
<dbReference type="PANTHER" id="PTHR16788">
    <property type="entry name" value="EPIDIDYMAL SECRETORY PROTEIN E3 ALPHA"/>
    <property type="match status" value="1"/>
</dbReference>
<proteinExistence type="predicted"/>
<sequence length="146" mass="17748">MASSLKVCGMLLALLCLLCRLLVHSKNISWREFMKQHHLNPNREFNNYKCDALMREKGLENKNSNIFIYISWFKIKKICINNRWNDRYRNAYVWFRYALKVLKCYWENSKNSYRESRSYNYFEFHCNMDGYVDGIEDLKMVQPINS</sequence>
<evidence type="ECO:0000256" key="1">
    <source>
        <dbReference type="SAM" id="SignalP"/>
    </source>
</evidence>
<evidence type="ECO:0000313" key="4">
    <source>
        <dbReference type="RefSeq" id="XP_008586716.1"/>
    </source>
</evidence>
<dbReference type="SMART" id="SM00092">
    <property type="entry name" value="RNAse_Pc"/>
    <property type="match status" value="1"/>
</dbReference>
<dbReference type="Pfam" id="PF00074">
    <property type="entry name" value="RnaseA"/>
    <property type="match status" value="1"/>
</dbReference>
<reference evidence="4" key="1">
    <citation type="submission" date="2025-08" db="UniProtKB">
        <authorList>
            <consortium name="RefSeq"/>
        </authorList>
    </citation>
    <scope>IDENTIFICATION</scope>
</reference>
<dbReference type="Proteomes" id="UP000694923">
    <property type="component" value="Unplaced"/>
</dbReference>
<evidence type="ECO:0000259" key="2">
    <source>
        <dbReference type="SMART" id="SM00092"/>
    </source>
</evidence>
<dbReference type="Gene3D" id="3.10.130.10">
    <property type="entry name" value="Ribonuclease A-like domain"/>
    <property type="match status" value="1"/>
</dbReference>
<organism evidence="3 4">
    <name type="scientific">Galeopterus variegatus</name>
    <name type="common">Malayan flying lemur</name>
    <name type="synonym">Cynocephalus variegatus</name>
    <dbReference type="NCBI Taxonomy" id="482537"/>
    <lineage>
        <taxon>Eukaryota</taxon>
        <taxon>Metazoa</taxon>
        <taxon>Chordata</taxon>
        <taxon>Craniata</taxon>
        <taxon>Vertebrata</taxon>
        <taxon>Euteleostomi</taxon>
        <taxon>Mammalia</taxon>
        <taxon>Eutheria</taxon>
        <taxon>Euarchontoglires</taxon>
        <taxon>Dermoptera</taxon>
        <taxon>Cynocephalidae</taxon>
        <taxon>Galeopterus</taxon>
    </lineage>
</organism>
<dbReference type="RefSeq" id="XP_008586716.1">
    <property type="nucleotide sequence ID" value="XM_008588494.1"/>
</dbReference>
<gene>
    <name evidence="4" type="primary">LOC103603914</name>
</gene>
<dbReference type="SUPFAM" id="SSF54076">
    <property type="entry name" value="RNase A-like"/>
    <property type="match status" value="1"/>
</dbReference>
<keyword evidence="3" id="KW-1185">Reference proteome</keyword>
<dbReference type="PANTHER" id="PTHR16788:SF0">
    <property type="entry name" value="EPIDIDYMAL SECRETORY PROTEIN E3-BETA"/>
    <property type="match status" value="1"/>
</dbReference>
<dbReference type="GeneID" id="103603914"/>
<feature type="chain" id="PRO_5045667306" evidence="1">
    <location>
        <begin position="26"/>
        <end position="146"/>
    </location>
</feature>